<dbReference type="EMBL" id="LS483466">
    <property type="protein sequence ID" value="SQI21727.1"/>
    <property type="molecule type" value="Genomic_DNA"/>
</dbReference>
<evidence type="ECO:0000313" key="2">
    <source>
        <dbReference type="Proteomes" id="UP000248731"/>
    </source>
</evidence>
<accession>A0A2X4T2A4</accession>
<reference evidence="1 2" key="1">
    <citation type="submission" date="2018-06" db="EMBL/GenBank/DDBJ databases">
        <authorList>
            <consortium name="Pathogen Informatics"/>
            <person name="Doyle S."/>
        </authorList>
    </citation>
    <scope>NUCLEOTIDE SEQUENCE [LARGE SCALE GENOMIC DNA]</scope>
    <source>
        <strain evidence="1 2">NCTC7307</strain>
    </source>
</reference>
<dbReference type="AlphaFoldDB" id="A0A2X4T2A4"/>
<organism evidence="1 2">
    <name type="scientific">Salmonella enterica subsp. arizonae</name>
    <dbReference type="NCBI Taxonomy" id="59203"/>
    <lineage>
        <taxon>Bacteria</taxon>
        <taxon>Pseudomonadati</taxon>
        <taxon>Pseudomonadota</taxon>
        <taxon>Gammaproteobacteria</taxon>
        <taxon>Enterobacterales</taxon>
        <taxon>Enterobacteriaceae</taxon>
        <taxon>Salmonella</taxon>
    </lineage>
</organism>
<name>A0A2X4T2A4_SALER</name>
<dbReference type="Proteomes" id="UP000248731">
    <property type="component" value="Chromosome 1"/>
</dbReference>
<gene>
    <name evidence="1" type="primary">hilC_1</name>
    <name evidence="1" type="ORF">NCTC7307_01249</name>
</gene>
<protein>
    <submittedName>
        <fullName evidence="1">AraC family transcriptional regulator</fullName>
    </submittedName>
</protein>
<evidence type="ECO:0000313" key="1">
    <source>
        <dbReference type="EMBL" id="SQI21727.1"/>
    </source>
</evidence>
<keyword evidence="2" id="KW-1185">Reference proteome</keyword>
<sequence>MVLPSMNKSVGAISNNYLQQSSKASLINGLADVRGYYVANCVLIKLNKGSLRIENEFGEFIEQSAPCLFLLEKDQTITFSMSEIEGHIDFASLEVSYDLMQKFYKVFYSTINYNDRELSLKTKPKHFFHAELLPGMSDTFDSILNGVTCPRVCSNVSIDDHDYSYYSLMYLISAFVRKPGDLISLSER</sequence>
<proteinExistence type="predicted"/>